<dbReference type="InterPro" id="IPR036661">
    <property type="entry name" value="Luciferase-like_sf"/>
</dbReference>
<dbReference type="CDD" id="cd01095">
    <property type="entry name" value="Nitrilotriacetate_monoxgenase"/>
    <property type="match status" value="1"/>
</dbReference>
<dbReference type="EMBL" id="JACXIY010000022">
    <property type="protein sequence ID" value="MBD2870558.1"/>
    <property type="molecule type" value="Genomic_DNA"/>
</dbReference>
<keyword evidence="1 6" id="KW-0285">Flavoprotein</keyword>
<evidence type="ECO:0000256" key="2">
    <source>
        <dbReference type="ARBA" id="ARBA00022643"/>
    </source>
</evidence>
<dbReference type="PANTHER" id="PTHR30011">
    <property type="entry name" value="ALKANESULFONATE MONOOXYGENASE-RELATED"/>
    <property type="match status" value="1"/>
</dbReference>
<dbReference type="AlphaFoldDB" id="A0A927H7E2"/>
<dbReference type="InterPro" id="IPR051260">
    <property type="entry name" value="Diverse_substr_monoxygenases"/>
</dbReference>
<evidence type="ECO:0000256" key="3">
    <source>
        <dbReference type="ARBA" id="ARBA00023002"/>
    </source>
</evidence>
<keyword evidence="7" id="KW-0175">Coiled coil</keyword>
<evidence type="ECO:0000256" key="1">
    <source>
        <dbReference type="ARBA" id="ARBA00022630"/>
    </source>
</evidence>
<evidence type="ECO:0000256" key="4">
    <source>
        <dbReference type="ARBA" id="ARBA00023033"/>
    </source>
</evidence>
<dbReference type="PANTHER" id="PTHR30011:SF16">
    <property type="entry name" value="C2H2 FINGER DOMAIN TRANSCRIPTION FACTOR (EUROFUNG)-RELATED"/>
    <property type="match status" value="1"/>
</dbReference>
<evidence type="ECO:0000259" key="8">
    <source>
        <dbReference type="Pfam" id="PF00296"/>
    </source>
</evidence>
<feature type="coiled-coil region" evidence="7">
    <location>
        <begin position="273"/>
        <end position="303"/>
    </location>
</feature>
<comment type="similarity">
    <text evidence="5">Belongs to the NtaA/SnaA/DszA monooxygenase family.</text>
</comment>
<dbReference type="InterPro" id="IPR011251">
    <property type="entry name" value="Luciferase-like_dom"/>
</dbReference>
<comment type="caution">
    <text evidence="9">The sequence shown here is derived from an EMBL/GenBank/DDBJ whole genome shotgun (WGS) entry which is preliminary data.</text>
</comment>
<evidence type="ECO:0000313" key="9">
    <source>
        <dbReference type="EMBL" id="MBD2870558.1"/>
    </source>
</evidence>
<feature type="domain" description="Luciferase-like" evidence="8">
    <location>
        <begin position="30"/>
        <end position="292"/>
    </location>
</feature>
<feature type="binding site" evidence="6">
    <location>
        <position position="217"/>
    </location>
    <ligand>
        <name>FMN</name>
        <dbReference type="ChEBI" id="CHEBI:58210"/>
    </ligand>
</feature>
<dbReference type="SUPFAM" id="SSF51679">
    <property type="entry name" value="Bacterial luciferase-like"/>
    <property type="match status" value="1"/>
</dbReference>
<feature type="binding site" evidence="6">
    <location>
        <position position="138"/>
    </location>
    <ligand>
        <name>FMN</name>
        <dbReference type="ChEBI" id="CHEBI:58210"/>
    </ligand>
</feature>
<evidence type="ECO:0000256" key="7">
    <source>
        <dbReference type="SAM" id="Coils"/>
    </source>
</evidence>
<evidence type="ECO:0000256" key="5">
    <source>
        <dbReference type="ARBA" id="ARBA00033748"/>
    </source>
</evidence>
<keyword evidence="4" id="KW-0503">Monooxygenase</keyword>
<reference evidence="9" key="1">
    <citation type="submission" date="2020-09" db="EMBL/GenBank/DDBJ databases">
        <title>A novel bacterium of genus Paenibacillus, isolated from South China Sea.</title>
        <authorList>
            <person name="Huang H."/>
            <person name="Mo K."/>
            <person name="Hu Y."/>
        </authorList>
    </citation>
    <scope>NUCLEOTIDE SEQUENCE</scope>
    <source>
        <strain evidence="9">IB182493</strain>
    </source>
</reference>
<feature type="binding site" evidence="6">
    <location>
        <position position="218"/>
    </location>
    <ligand>
        <name>FMN</name>
        <dbReference type="ChEBI" id="CHEBI:58210"/>
    </ligand>
</feature>
<evidence type="ECO:0000256" key="6">
    <source>
        <dbReference type="PIRSR" id="PIRSR000337-1"/>
    </source>
</evidence>
<accession>A0A927H7E2</accession>
<dbReference type="NCBIfam" id="TIGR03860">
    <property type="entry name" value="FMN_nitrolo"/>
    <property type="match status" value="1"/>
</dbReference>
<gene>
    <name evidence="9" type="ORF">IDH41_18410</name>
</gene>
<dbReference type="Gene3D" id="3.20.20.30">
    <property type="entry name" value="Luciferase-like domain"/>
    <property type="match status" value="1"/>
</dbReference>
<dbReference type="GO" id="GO:0004497">
    <property type="term" value="F:monooxygenase activity"/>
    <property type="evidence" value="ECO:0007669"/>
    <property type="project" value="UniProtKB-KW"/>
</dbReference>
<keyword evidence="3" id="KW-0560">Oxidoreductase</keyword>
<dbReference type="InterPro" id="IPR016215">
    <property type="entry name" value="NTA_MOA"/>
</dbReference>
<dbReference type="Proteomes" id="UP000632125">
    <property type="component" value="Unassembled WGS sequence"/>
</dbReference>
<keyword evidence="10" id="KW-1185">Reference proteome</keyword>
<feature type="binding site" evidence="6">
    <location>
        <position position="58"/>
    </location>
    <ligand>
        <name>FMN</name>
        <dbReference type="ChEBI" id="CHEBI:58210"/>
    </ligand>
</feature>
<organism evidence="9 10">
    <name type="scientific">Paenibacillus arenilitoris</name>
    <dbReference type="NCBI Taxonomy" id="2772299"/>
    <lineage>
        <taxon>Bacteria</taxon>
        <taxon>Bacillati</taxon>
        <taxon>Bacillota</taxon>
        <taxon>Bacilli</taxon>
        <taxon>Bacillales</taxon>
        <taxon>Paenibacillaceae</taxon>
        <taxon>Paenibacillus</taxon>
    </lineage>
</organism>
<feature type="binding site" evidence="6">
    <location>
        <position position="142"/>
    </location>
    <ligand>
        <name>FMN</name>
        <dbReference type="ChEBI" id="CHEBI:58210"/>
    </ligand>
</feature>
<proteinExistence type="inferred from homology"/>
<dbReference type="Pfam" id="PF00296">
    <property type="entry name" value="Bac_luciferase"/>
    <property type="match status" value="1"/>
</dbReference>
<protein>
    <submittedName>
        <fullName evidence="9">LLM class flavin-dependent oxidoreductase</fullName>
    </submittedName>
</protein>
<name>A0A927H7E2_9BACL</name>
<sequence>MNRGKRLHLNLFAHGTGHHEAAWRLPEADPRQTLDIDYYRHLARVAERGLMDSLFVSDAYFGRINKLEATTLLAALSAATERIGLIATVGTTYCEPYHLARQAATLDHISGGRAGWNIVTGSADASSLNFGKAEHPEHSRRYRIAEEFVDAVKRLWDGGIDPALSGGAQPVDGPSGLRPDSGIVGEAGFEGEYYSVKGPFNLPRPPQGYPVLVQAGSSESGRAMGARVAEVVFTAQQTFDAAREFYADLKSRLPAYGRLPEQLVIMPGLCPIVADTEAEARELEAELNEHVNMQDALKRLSSRFEADLSEYPLDGPVPLHKAKLPGEINALRSRQQLLLDMIEEESLTIRQFVRRFANGRGHFAFTGTAVRLADEMEKWFLRGAADGFNIMPQSFPGGLEAFVDKVIPELQNRKLFREAYEGTTLREHLGLAMPVPRYRALR</sequence>
<evidence type="ECO:0000313" key="10">
    <source>
        <dbReference type="Proteomes" id="UP000632125"/>
    </source>
</evidence>
<dbReference type="GO" id="GO:0016705">
    <property type="term" value="F:oxidoreductase activity, acting on paired donors, with incorporation or reduction of molecular oxygen"/>
    <property type="evidence" value="ECO:0007669"/>
    <property type="project" value="InterPro"/>
</dbReference>
<keyword evidence="2 6" id="KW-0288">FMN</keyword>
<feature type="binding site" evidence="6">
    <location>
        <position position="88"/>
    </location>
    <ligand>
        <name>FMN</name>
        <dbReference type="ChEBI" id="CHEBI:58210"/>
    </ligand>
</feature>
<dbReference type="PIRSF" id="PIRSF000337">
    <property type="entry name" value="NTA_MOA"/>
    <property type="match status" value="1"/>
</dbReference>